<dbReference type="Gene3D" id="4.10.240.10">
    <property type="entry name" value="Zn(2)-C6 fungal-type DNA-binding domain"/>
    <property type="match status" value="1"/>
</dbReference>
<accession>A0A9P3CWJ4</accession>
<reference evidence="3 4" key="1">
    <citation type="submission" date="2021-01" db="EMBL/GenBank/DDBJ databases">
        <title>Cercospora kikuchii MAFF 305040 whole genome shotgun sequence.</title>
        <authorList>
            <person name="Kashiwa T."/>
            <person name="Suzuki T."/>
        </authorList>
    </citation>
    <scope>NUCLEOTIDE SEQUENCE [LARGE SCALE GENOMIC DNA]</scope>
    <source>
        <strain evidence="3 4">MAFF 305040</strain>
    </source>
</reference>
<dbReference type="GeneID" id="68296730"/>
<protein>
    <recommendedName>
        <fullName evidence="2">Zn(2)-C6 fungal-type domain-containing protein</fullName>
    </recommendedName>
</protein>
<dbReference type="PANTHER" id="PTHR47784">
    <property type="entry name" value="STEROL UPTAKE CONTROL PROTEIN 2"/>
    <property type="match status" value="1"/>
</dbReference>
<dbReference type="PROSITE" id="PS50048">
    <property type="entry name" value="ZN2_CY6_FUNGAL_2"/>
    <property type="match status" value="1"/>
</dbReference>
<proteinExistence type="predicted"/>
<feature type="domain" description="Zn(2)-C6 fungal-type" evidence="2">
    <location>
        <begin position="13"/>
        <end position="43"/>
    </location>
</feature>
<comment type="caution">
    <text evidence="3">The sequence shown here is derived from an EMBL/GenBank/DDBJ whole genome shotgun (WGS) entry which is preliminary data.</text>
</comment>
<keyword evidence="4" id="KW-1185">Reference proteome</keyword>
<evidence type="ECO:0000313" key="4">
    <source>
        <dbReference type="Proteomes" id="UP000825890"/>
    </source>
</evidence>
<evidence type="ECO:0000313" key="3">
    <source>
        <dbReference type="EMBL" id="GIZ48080.1"/>
    </source>
</evidence>
<evidence type="ECO:0000256" key="1">
    <source>
        <dbReference type="ARBA" id="ARBA00023242"/>
    </source>
</evidence>
<dbReference type="PROSITE" id="PS00463">
    <property type="entry name" value="ZN2_CY6_FUNGAL_1"/>
    <property type="match status" value="1"/>
</dbReference>
<dbReference type="Proteomes" id="UP000825890">
    <property type="component" value="Unassembled WGS sequence"/>
</dbReference>
<dbReference type="Pfam" id="PF00172">
    <property type="entry name" value="Zn_clus"/>
    <property type="match status" value="1"/>
</dbReference>
<organism evidence="3 4">
    <name type="scientific">Cercospora kikuchii</name>
    <dbReference type="NCBI Taxonomy" id="84275"/>
    <lineage>
        <taxon>Eukaryota</taxon>
        <taxon>Fungi</taxon>
        <taxon>Dikarya</taxon>
        <taxon>Ascomycota</taxon>
        <taxon>Pezizomycotina</taxon>
        <taxon>Dothideomycetes</taxon>
        <taxon>Dothideomycetidae</taxon>
        <taxon>Mycosphaerellales</taxon>
        <taxon>Mycosphaerellaceae</taxon>
        <taxon>Cercospora</taxon>
    </lineage>
</organism>
<dbReference type="AlphaFoldDB" id="A0A9P3CWJ4"/>
<keyword evidence="1" id="KW-0539">Nucleus</keyword>
<name>A0A9P3CWJ4_9PEZI</name>
<dbReference type="GO" id="GO:0008270">
    <property type="term" value="F:zinc ion binding"/>
    <property type="evidence" value="ECO:0007669"/>
    <property type="project" value="InterPro"/>
</dbReference>
<dbReference type="InterPro" id="IPR036864">
    <property type="entry name" value="Zn2-C6_fun-type_DNA-bd_sf"/>
</dbReference>
<evidence type="ECO:0000259" key="2">
    <source>
        <dbReference type="PROSITE" id="PS50048"/>
    </source>
</evidence>
<dbReference type="InterPro" id="IPR001138">
    <property type="entry name" value="Zn2Cys6_DnaBD"/>
</dbReference>
<dbReference type="RefSeq" id="XP_044662567.1">
    <property type="nucleotide sequence ID" value="XM_044806632.1"/>
</dbReference>
<dbReference type="InterPro" id="IPR021858">
    <property type="entry name" value="Fun_TF"/>
</dbReference>
<dbReference type="SUPFAM" id="SSF57701">
    <property type="entry name" value="Zn2/Cys6 DNA-binding domain"/>
    <property type="match status" value="1"/>
</dbReference>
<dbReference type="Pfam" id="PF11951">
    <property type="entry name" value="Fungal_trans_2"/>
    <property type="match status" value="1"/>
</dbReference>
<dbReference type="CDD" id="cd00067">
    <property type="entry name" value="GAL4"/>
    <property type="match status" value="1"/>
</dbReference>
<dbReference type="InterPro" id="IPR053157">
    <property type="entry name" value="Sterol_Uptake_Regulator"/>
</dbReference>
<dbReference type="GO" id="GO:0001228">
    <property type="term" value="F:DNA-binding transcription activator activity, RNA polymerase II-specific"/>
    <property type="evidence" value="ECO:0007669"/>
    <property type="project" value="TreeGrafter"/>
</dbReference>
<dbReference type="EMBL" id="BOLY01000007">
    <property type="protein sequence ID" value="GIZ48080.1"/>
    <property type="molecule type" value="Genomic_DNA"/>
</dbReference>
<gene>
    <name evidence="3" type="ORF">CKM354_001115500</name>
</gene>
<sequence>MGTGRHQSKSRTGCERCKARKVKCDETRPVCERCRQCDKECSYHPSECNDSAWIQMNELADLPAVGSFDSLDLLLLHHYITCISLDLVGPKQAYTVWQDIVPRQAHAYPLLFHGILALAGMHLAIKYMTPEAHPAGRKLSNKYRVRALVHRHKGLRQFHRALDSKLEVNQEQMPCLLRFNCMLIISAFAIPLTDEESSVSIEDVLMVFQLCRGGYELYRSSRDPWREQSTQGIIFAENSRATHRFCTTAEGSMNGCMARQDRPVIRASLEGLMLSQSWAYKSGMDLRLLSSWPSLCSDEFVEELKQRTSDSLDVLAQYSHVLAMCRDRWWIASWPQLLLRAIDGCLSEEAKIRMAWNIDDNLVALESGQSVYKSMPC</sequence>
<dbReference type="PANTHER" id="PTHR47784:SF5">
    <property type="entry name" value="STEROL UPTAKE CONTROL PROTEIN 2"/>
    <property type="match status" value="1"/>
</dbReference>
<dbReference type="SMART" id="SM00066">
    <property type="entry name" value="GAL4"/>
    <property type="match status" value="1"/>
</dbReference>
<dbReference type="OrthoDB" id="3546279at2759"/>